<sequence>MASNPSDTLPSNVPNLDSRGLNWTIFYTRFELAAKAKGLWNHFDGSTPHPSIPASPSAVEQWDKDENTALYLLSQRVPDSTLIMLRKRKTAAEQWSTLVAEYTRKSAYAQTTMRHKFL</sequence>
<dbReference type="Proteomes" id="UP000814140">
    <property type="component" value="Unassembled WGS sequence"/>
</dbReference>
<comment type="caution">
    <text evidence="1">The sequence shown here is derived from an EMBL/GenBank/DDBJ whole genome shotgun (WGS) entry which is preliminary data.</text>
</comment>
<name>A0ACB8SWA8_9AGAM</name>
<reference evidence="1" key="2">
    <citation type="journal article" date="2022" name="New Phytol.">
        <title>Evolutionary transition to the ectomycorrhizal habit in the genomes of a hyperdiverse lineage of mushroom-forming fungi.</title>
        <authorList>
            <person name="Looney B."/>
            <person name="Miyauchi S."/>
            <person name="Morin E."/>
            <person name="Drula E."/>
            <person name="Courty P.E."/>
            <person name="Kohler A."/>
            <person name="Kuo A."/>
            <person name="LaButti K."/>
            <person name="Pangilinan J."/>
            <person name="Lipzen A."/>
            <person name="Riley R."/>
            <person name="Andreopoulos W."/>
            <person name="He G."/>
            <person name="Johnson J."/>
            <person name="Nolan M."/>
            <person name="Tritt A."/>
            <person name="Barry K.W."/>
            <person name="Grigoriev I.V."/>
            <person name="Nagy L.G."/>
            <person name="Hibbett D."/>
            <person name="Henrissat B."/>
            <person name="Matheny P.B."/>
            <person name="Labbe J."/>
            <person name="Martin F.M."/>
        </authorList>
    </citation>
    <scope>NUCLEOTIDE SEQUENCE</scope>
    <source>
        <strain evidence="1">HHB10654</strain>
    </source>
</reference>
<proteinExistence type="predicted"/>
<dbReference type="EMBL" id="MU277218">
    <property type="protein sequence ID" value="KAI0060482.1"/>
    <property type="molecule type" value="Genomic_DNA"/>
</dbReference>
<protein>
    <submittedName>
        <fullName evidence="1">Uncharacterized protein</fullName>
    </submittedName>
</protein>
<organism evidence="1 2">
    <name type="scientific">Artomyces pyxidatus</name>
    <dbReference type="NCBI Taxonomy" id="48021"/>
    <lineage>
        <taxon>Eukaryota</taxon>
        <taxon>Fungi</taxon>
        <taxon>Dikarya</taxon>
        <taxon>Basidiomycota</taxon>
        <taxon>Agaricomycotina</taxon>
        <taxon>Agaricomycetes</taxon>
        <taxon>Russulales</taxon>
        <taxon>Auriscalpiaceae</taxon>
        <taxon>Artomyces</taxon>
    </lineage>
</organism>
<gene>
    <name evidence="1" type="ORF">BV25DRAFT_1807123</name>
</gene>
<evidence type="ECO:0000313" key="2">
    <source>
        <dbReference type="Proteomes" id="UP000814140"/>
    </source>
</evidence>
<feature type="non-terminal residue" evidence="1">
    <location>
        <position position="118"/>
    </location>
</feature>
<reference evidence="1" key="1">
    <citation type="submission" date="2021-03" db="EMBL/GenBank/DDBJ databases">
        <authorList>
            <consortium name="DOE Joint Genome Institute"/>
            <person name="Ahrendt S."/>
            <person name="Looney B.P."/>
            <person name="Miyauchi S."/>
            <person name="Morin E."/>
            <person name="Drula E."/>
            <person name="Courty P.E."/>
            <person name="Chicoki N."/>
            <person name="Fauchery L."/>
            <person name="Kohler A."/>
            <person name="Kuo A."/>
            <person name="Labutti K."/>
            <person name="Pangilinan J."/>
            <person name="Lipzen A."/>
            <person name="Riley R."/>
            <person name="Andreopoulos W."/>
            <person name="He G."/>
            <person name="Johnson J."/>
            <person name="Barry K.W."/>
            <person name="Grigoriev I.V."/>
            <person name="Nagy L."/>
            <person name="Hibbett D."/>
            <person name="Henrissat B."/>
            <person name="Matheny P.B."/>
            <person name="Labbe J."/>
            <person name="Martin F."/>
        </authorList>
    </citation>
    <scope>NUCLEOTIDE SEQUENCE</scope>
    <source>
        <strain evidence="1">HHB10654</strain>
    </source>
</reference>
<accession>A0ACB8SWA8</accession>
<evidence type="ECO:0000313" key="1">
    <source>
        <dbReference type="EMBL" id="KAI0060482.1"/>
    </source>
</evidence>
<keyword evidence="2" id="KW-1185">Reference proteome</keyword>